<name>A0A2W2GPA7_9ACTN</name>
<evidence type="ECO:0000313" key="2">
    <source>
        <dbReference type="EMBL" id="PZG50351.1"/>
    </source>
</evidence>
<evidence type="ECO:0000313" key="3">
    <source>
        <dbReference type="Proteomes" id="UP000248544"/>
    </source>
</evidence>
<proteinExistence type="predicted"/>
<dbReference type="EMBL" id="POUA01000062">
    <property type="protein sequence ID" value="PZG50351.1"/>
    <property type="molecule type" value="Genomic_DNA"/>
</dbReference>
<organism evidence="2 3">
    <name type="scientific">Spongiactinospora gelatinilytica</name>
    <dbReference type="NCBI Taxonomy" id="2666298"/>
    <lineage>
        <taxon>Bacteria</taxon>
        <taxon>Bacillati</taxon>
        <taxon>Actinomycetota</taxon>
        <taxon>Actinomycetes</taxon>
        <taxon>Streptosporangiales</taxon>
        <taxon>Streptosporangiaceae</taxon>
        <taxon>Spongiactinospora</taxon>
    </lineage>
</organism>
<protein>
    <submittedName>
        <fullName evidence="2">Uncharacterized protein</fullName>
    </submittedName>
</protein>
<dbReference type="AlphaFoldDB" id="A0A2W2GPA7"/>
<evidence type="ECO:0000256" key="1">
    <source>
        <dbReference type="SAM" id="MobiDB-lite"/>
    </source>
</evidence>
<dbReference type="Proteomes" id="UP000248544">
    <property type="component" value="Unassembled WGS sequence"/>
</dbReference>
<reference evidence="2 3" key="1">
    <citation type="submission" date="2018-01" db="EMBL/GenBank/DDBJ databases">
        <title>Draft genome sequence of Sphaerisporangium sp. 7K107.</title>
        <authorList>
            <person name="Sahin N."/>
            <person name="Saygin H."/>
            <person name="Ay H."/>
        </authorList>
    </citation>
    <scope>NUCLEOTIDE SEQUENCE [LARGE SCALE GENOMIC DNA]</scope>
    <source>
        <strain evidence="2 3">7K107</strain>
    </source>
</reference>
<comment type="caution">
    <text evidence="2">The sequence shown here is derived from an EMBL/GenBank/DDBJ whole genome shotgun (WGS) entry which is preliminary data.</text>
</comment>
<accession>A0A2W2GPA7</accession>
<feature type="region of interest" description="Disordered" evidence="1">
    <location>
        <begin position="183"/>
        <end position="205"/>
    </location>
</feature>
<gene>
    <name evidence="2" type="ORF">C1I98_10745</name>
</gene>
<keyword evidence="3" id="KW-1185">Reference proteome</keyword>
<sequence length="205" mass="21593">MVPAGVRALMEELRRAESSLSSAGAELWGLLRAAGLPPTHAETVRRLGSWAGRQVTDVNRRLLLLERLVEHDPQRFREGEQVFVNSEVFAPGTPVPTGSPDDPGQAAASVSGLAGTLWKFAPARRLADPDGWRRESGDTAEGLVYGVRQPVGFAHDAPDWATWAAAPGRAVGRLAPEALMAAAAGHDEADPEARPSGLPSEGGPG</sequence>